<organism evidence="1 2">
    <name type="scientific">Methylomonas koyamae</name>
    <dbReference type="NCBI Taxonomy" id="702114"/>
    <lineage>
        <taxon>Bacteria</taxon>
        <taxon>Pseudomonadati</taxon>
        <taxon>Pseudomonadota</taxon>
        <taxon>Gammaproteobacteria</taxon>
        <taxon>Methylococcales</taxon>
        <taxon>Methylococcaceae</taxon>
        <taxon>Methylomonas</taxon>
    </lineage>
</organism>
<gene>
    <name evidence="1" type="ORF">A1355_06100</name>
</gene>
<dbReference type="OrthoDB" id="5405563at2"/>
<accession>A0A177NJQ8</accession>
<keyword evidence="2" id="KW-1185">Reference proteome</keyword>
<comment type="caution">
    <text evidence="1">The sequence shown here is derived from an EMBL/GenBank/DDBJ whole genome shotgun (WGS) entry which is preliminary data.</text>
</comment>
<dbReference type="Proteomes" id="UP000077628">
    <property type="component" value="Unassembled WGS sequence"/>
</dbReference>
<protein>
    <submittedName>
        <fullName evidence="1">Uncharacterized protein</fullName>
    </submittedName>
</protein>
<name>A0A177NJQ8_9GAMM</name>
<evidence type="ECO:0000313" key="2">
    <source>
        <dbReference type="Proteomes" id="UP000077628"/>
    </source>
</evidence>
<dbReference type="AlphaFoldDB" id="A0A177NJQ8"/>
<sequence>MSIAVTDIVPLSEAWTQLSAWASEAQTGKKKNGESVAALIGAERLDRYHRLERAHIHLLLLHEIERGLADVAAGCHQDAREALKQIKQARANSASV</sequence>
<evidence type="ECO:0000313" key="1">
    <source>
        <dbReference type="EMBL" id="OAI18135.1"/>
    </source>
</evidence>
<dbReference type="RefSeq" id="WP_064028785.1">
    <property type="nucleotide sequence ID" value="NZ_LUUK01000172.1"/>
</dbReference>
<reference evidence="2" key="1">
    <citation type="submission" date="2016-03" db="EMBL/GenBank/DDBJ databases">
        <authorList>
            <person name="Heylen K."/>
            <person name="De Vos P."/>
            <person name="Vekeman B."/>
        </authorList>
    </citation>
    <scope>NUCLEOTIDE SEQUENCE [LARGE SCALE GENOMIC DNA]</scope>
    <source>
        <strain evidence="2">R-45383</strain>
    </source>
</reference>
<proteinExistence type="predicted"/>
<dbReference type="EMBL" id="LUUK01000172">
    <property type="protein sequence ID" value="OAI18135.1"/>
    <property type="molecule type" value="Genomic_DNA"/>
</dbReference>
<dbReference type="STRING" id="702114.A1355_06100"/>